<organism evidence="1 2">
    <name type="scientific">Iphiclides podalirius</name>
    <name type="common">scarce swallowtail</name>
    <dbReference type="NCBI Taxonomy" id="110791"/>
    <lineage>
        <taxon>Eukaryota</taxon>
        <taxon>Metazoa</taxon>
        <taxon>Ecdysozoa</taxon>
        <taxon>Arthropoda</taxon>
        <taxon>Hexapoda</taxon>
        <taxon>Insecta</taxon>
        <taxon>Pterygota</taxon>
        <taxon>Neoptera</taxon>
        <taxon>Endopterygota</taxon>
        <taxon>Lepidoptera</taxon>
        <taxon>Glossata</taxon>
        <taxon>Ditrysia</taxon>
        <taxon>Papilionoidea</taxon>
        <taxon>Papilionidae</taxon>
        <taxon>Papilioninae</taxon>
        <taxon>Iphiclides</taxon>
    </lineage>
</organism>
<evidence type="ECO:0000313" key="1">
    <source>
        <dbReference type="EMBL" id="CAH2049123.1"/>
    </source>
</evidence>
<accession>A0ABN8I9K7</accession>
<dbReference type="Proteomes" id="UP000837857">
    <property type="component" value="Chromosome 19"/>
</dbReference>
<protein>
    <submittedName>
        <fullName evidence="1">Uncharacterized protein</fullName>
    </submittedName>
</protein>
<dbReference type="EMBL" id="OW152831">
    <property type="protein sequence ID" value="CAH2049123.1"/>
    <property type="molecule type" value="Genomic_DNA"/>
</dbReference>
<feature type="non-terminal residue" evidence="1">
    <location>
        <position position="100"/>
    </location>
</feature>
<sequence>MNRTDFTVDRTAFVQAVWAVRRSSHRYPKHTTSAVRTEHRSRPVCRYGVMRRHLSPTCLGSDRTETAFIGLSRAVIDVVLIESAVDVVIANRSRGAFSRS</sequence>
<proteinExistence type="predicted"/>
<name>A0ABN8I9K7_9NEOP</name>
<evidence type="ECO:0000313" key="2">
    <source>
        <dbReference type="Proteomes" id="UP000837857"/>
    </source>
</evidence>
<keyword evidence="2" id="KW-1185">Reference proteome</keyword>
<reference evidence="1" key="1">
    <citation type="submission" date="2022-03" db="EMBL/GenBank/DDBJ databases">
        <authorList>
            <person name="Martin H S."/>
        </authorList>
    </citation>
    <scope>NUCLEOTIDE SEQUENCE</scope>
</reference>
<gene>
    <name evidence="1" type="ORF">IPOD504_LOCUS6619</name>
</gene>